<dbReference type="InterPro" id="IPR020806">
    <property type="entry name" value="PKS_PP-bd"/>
</dbReference>
<organism evidence="4 5">
    <name type="scientific">Pyxidicoccus fallax</name>
    <dbReference type="NCBI Taxonomy" id="394095"/>
    <lineage>
        <taxon>Bacteria</taxon>
        <taxon>Pseudomonadati</taxon>
        <taxon>Myxococcota</taxon>
        <taxon>Myxococcia</taxon>
        <taxon>Myxococcales</taxon>
        <taxon>Cystobacterineae</taxon>
        <taxon>Myxococcaceae</taxon>
        <taxon>Pyxidicoccus</taxon>
    </lineage>
</organism>
<dbReference type="InterPro" id="IPR025110">
    <property type="entry name" value="AMP-bd_C"/>
</dbReference>
<accession>A0A848LK85</accession>
<dbReference type="Gene3D" id="3.40.50.1820">
    <property type="entry name" value="alpha/beta hydrolase"/>
    <property type="match status" value="1"/>
</dbReference>
<evidence type="ECO:0000313" key="5">
    <source>
        <dbReference type="Proteomes" id="UP000518300"/>
    </source>
</evidence>
<dbReference type="Pfam" id="PF00975">
    <property type="entry name" value="Thioesterase"/>
    <property type="match status" value="1"/>
</dbReference>
<dbReference type="InterPro" id="IPR000873">
    <property type="entry name" value="AMP-dep_synth/lig_dom"/>
</dbReference>
<dbReference type="Gene3D" id="1.10.10.1830">
    <property type="entry name" value="Non-ribosomal peptide synthase, adenylation domain"/>
    <property type="match status" value="1"/>
</dbReference>
<dbReference type="Pfam" id="PF13193">
    <property type="entry name" value="AMP-binding_C"/>
    <property type="match status" value="1"/>
</dbReference>
<dbReference type="RefSeq" id="WP_169347390.1">
    <property type="nucleotide sequence ID" value="NZ_JABBJJ010000124.1"/>
</dbReference>
<dbReference type="InterPro" id="IPR011251">
    <property type="entry name" value="Luciferase-like_dom"/>
</dbReference>
<reference evidence="4 5" key="1">
    <citation type="submission" date="2020-04" db="EMBL/GenBank/DDBJ databases">
        <title>Draft genome of Pyxidicoccus fallax type strain.</title>
        <authorList>
            <person name="Whitworth D.E."/>
        </authorList>
    </citation>
    <scope>NUCLEOTIDE SEQUENCE [LARGE SCALE GENOMIC DNA]</scope>
    <source>
        <strain evidence="4 5">DSM 14698</strain>
    </source>
</reference>
<dbReference type="GO" id="GO:0009366">
    <property type="term" value="C:enterobactin synthetase complex"/>
    <property type="evidence" value="ECO:0007669"/>
    <property type="project" value="TreeGrafter"/>
</dbReference>
<dbReference type="GO" id="GO:0072330">
    <property type="term" value="P:monocarboxylic acid biosynthetic process"/>
    <property type="evidence" value="ECO:0007669"/>
    <property type="project" value="UniProtKB-ARBA"/>
</dbReference>
<dbReference type="FunFam" id="3.40.50.980:FF:000001">
    <property type="entry name" value="Non-ribosomal peptide synthetase"/>
    <property type="match status" value="1"/>
</dbReference>
<dbReference type="InterPro" id="IPR024011">
    <property type="entry name" value="Biosynth_lucif-like_mOase_dom"/>
</dbReference>
<dbReference type="InterPro" id="IPR044894">
    <property type="entry name" value="TubC_N_sf"/>
</dbReference>
<keyword evidence="2" id="KW-0597">Phosphoprotein</keyword>
<dbReference type="SUPFAM" id="SSF52777">
    <property type="entry name" value="CoA-dependent acyltransferases"/>
    <property type="match status" value="2"/>
</dbReference>
<dbReference type="InterPro" id="IPR041464">
    <property type="entry name" value="TubC_N"/>
</dbReference>
<dbReference type="SUPFAM" id="SSF51679">
    <property type="entry name" value="Bacterial luciferase-like"/>
    <property type="match status" value="1"/>
</dbReference>
<feature type="domain" description="Carrier" evidence="3">
    <location>
        <begin position="1397"/>
        <end position="1472"/>
    </location>
</feature>
<sequence>MNADELVAELSRQGATLWVEGERLKYRAPKGALSPETLNLLATHKVALLQHLRRLGADGESVHPLSHGQQALWFVSQVAPDSAAYNTALSIRIVSTLDVAALRRACQQLVDRHGALRTTFSTHQGQPVQKVRQRAEVQFEHIQVPDLELDVLRTRVMRAHEAPFDLERGPLMRVYLFSRGPREHVLLISIHHIVYDGWSLLVLGDELLRSLYAAEKAGVPAALPPPRATYVDYVRWQSEMLSGPTGQRLWEYWSKQLAGPLPVLNLPFARPRPAVQSYSGASAPVALSGTLTRRLRALSEQEGATLYTTLLAAFMVLLHRYSGQEDILVGTPTLGRTQPQFAKVVGNFMNMIALRGNLSEDPSFRGLLGQLRQTVVGALAHQDFPFHLLVEKLNPERHSNRSPIFQVAFMLQPTPREDIYQGDEANPALPGGLVLRPFDIPQQEGQFDLSLELTETDSALSGVLKYSTDLFDAALAQRIVGHLVTLLEGIVEAPERHLSDLPLLTPEERRQVLDTWNATSTELSSAACIHEMFEAQARKTPEAIALVSGSQRLTYRELNARANRLAHRLRGLGVGPEVRVGLCVSRGPDMVVGMLGIMKAGGAYVPMDPTYPADRLAYMLTDSQARVVLSEERLRALLPDTAAKVVCLDARDDSAPGEWDDPRSGVHAEHVAYTLYTSGSTGRPKGVMVCHRNAERFFAAMDEAMDSRDRGVWLATTSMSFDISVLEILYSLTRGFQVVLRGEQGVSRKPVPSGTSTRPLEFSLFYFASDERENTQGKYRLLLEGAKFADEHGFTAVWTPERHFHAFGGLYPNPSVVSAALAATTRNIRLRAGSIVLPLHSPIRVAEEWSVVDNLSGGRVDLSFASGWHPNDFVLAPERFADARSGLFEQIATVKKLWRGEEVSFRNGQGQEVAVQTLPRPVQRDVNVWVTAAGNPETFRAAGESGANVLTHLLGQNLTELAKKIQLYRDAWKASGHGPGTGHVTLMLHTFMGEDVDEVRQKVNAPLRQYLKSSVGLLRSVIGPLPHGAELESLSEADIDMLLSKAIDRYFDQMGLFGTVESCLPMIDRLRELGVDEVACLIDFGVDVESTLAGLRTLNALRERCTRREEPEDIPGLIARHGVTHFQCTPSMLRMLLLEPGGGESLRPLKKLLVGGEAFPAELGQQVRPLVGGEVLNMYGPTETTIWSSFDRLARGESVISIGRPIANTRMYLLDGRLRPVSVGVPGELFIGGEGVARGYLERPELTAARFIPDPFGPVAGARLYRTGDLGRYLPDGRIEFLGRVDQQVKVRGVRIEPGEIEAELRQHPEIRQAVVVPRADAAGEVSLTAYVVAGPDAKVAPSELRRFLRDRLPASMVPAHFIRLDALPLTPNKKLDVRALPLPDAPAPELSAVYVAPRDALELELATLWEELFELRPIGVTSSFFQLGGHSLLAVRLMSRLRARFGRQLPVSLLFQADTIQQMAALLRREGVALSREPLVRIQETGDKPPLFFVHPTGGDVLCYAPLARQLGPRQPFYALQALPDQEAGSIEEMAARYLEEVRKVRATGPYRLGGWSTGGIVAQAMARRLEEAGEQVELLMLLETWSPDIYQRADEPAALMAWFATDLLGGTEAARLDGARLEALDEAGRLGYLVERAKESGALPGLELPELEQRFRIFARNARALSRYRPEPYRGKVLFLQAEQATAHPTDTLPEPAESWGQRLTQAIVHRVPGSHYTMLQAPHVREVADRMACFLEQPGTPAGPH</sequence>
<keyword evidence="5" id="KW-1185">Reference proteome</keyword>
<comment type="caution">
    <text evidence="4">The sequence shown here is derived from an EMBL/GenBank/DDBJ whole genome shotgun (WGS) entry which is preliminary data.</text>
</comment>
<dbReference type="Pfam" id="PF18563">
    <property type="entry name" value="TubC_N"/>
    <property type="match status" value="1"/>
</dbReference>
<dbReference type="Gene3D" id="3.20.20.30">
    <property type="entry name" value="Luciferase-like domain"/>
    <property type="match status" value="1"/>
</dbReference>
<keyword evidence="1" id="KW-0596">Phosphopantetheine</keyword>
<dbReference type="FunFam" id="1.10.1200.10:FF:000016">
    <property type="entry name" value="Non-ribosomal peptide synthase"/>
    <property type="match status" value="1"/>
</dbReference>
<proteinExistence type="predicted"/>
<dbReference type="SUPFAM" id="SSF47336">
    <property type="entry name" value="ACP-like"/>
    <property type="match status" value="1"/>
</dbReference>
<dbReference type="GO" id="GO:0043041">
    <property type="term" value="P:amino acid activation for nonribosomal peptide biosynthetic process"/>
    <property type="evidence" value="ECO:0007669"/>
    <property type="project" value="TreeGrafter"/>
</dbReference>
<dbReference type="InterPro" id="IPR029058">
    <property type="entry name" value="AB_hydrolase_fold"/>
</dbReference>
<dbReference type="PANTHER" id="PTHR45527:SF1">
    <property type="entry name" value="FATTY ACID SYNTHASE"/>
    <property type="match status" value="1"/>
</dbReference>
<dbReference type="GO" id="GO:0016705">
    <property type="term" value="F:oxidoreductase activity, acting on paired donors, with incorporation or reduction of molecular oxygen"/>
    <property type="evidence" value="ECO:0007669"/>
    <property type="project" value="InterPro"/>
</dbReference>
<dbReference type="FunFam" id="2.30.38.10:FF:000001">
    <property type="entry name" value="Non-ribosomal peptide synthetase PvdI"/>
    <property type="match status" value="1"/>
</dbReference>
<evidence type="ECO:0000256" key="1">
    <source>
        <dbReference type="ARBA" id="ARBA00022450"/>
    </source>
</evidence>
<dbReference type="Pfam" id="PF00668">
    <property type="entry name" value="Condensation"/>
    <property type="match status" value="1"/>
</dbReference>
<evidence type="ECO:0000256" key="2">
    <source>
        <dbReference type="ARBA" id="ARBA00022553"/>
    </source>
</evidence>
<dbReference type="Pfam" id="PF00501">
    <property type="entry name" value="AMP-binding"/>
    <property type="match status" value="2"/>
</dbReference>
<dbReference type="Gene3D" id="3.30.300.30">
    <property type="match status" value="1"/>
</dbReference>
<dbReference type="GO" id="GO:0047527">
    <property type="term" value="F:2,3-dihydroxybenzoate-serine ligase activity"/>
    <property type="evidence" value="ECO:0007669"/>
    <property type="project" value="TreeGrafter"/>
</dbReference>
<evidence type="ECO:0000313" key="4">
    <source>
        <dbReference type="EMBL" id="NMO18116.1"/>
    </source>
</evidence>
<dbReference type="Gene3D" id="3.30.559.10">
    <property type="entry name" value="Chloramphenicol acetyltransferase-like domain"/>
    <property type="match status" value="1"/>
</dbReference>
<dbReference type="InterPro" id="IPR001031">
    <property type="entry name" value="Thioesterase"/>
</dbReference>
<dbReference type="PANTHER" id="PTHR45527">
    <property type="entry name" value="NONRIBOSOMAL PEPTIDE SYNTHETASE"/>
    <property type="match status" value="1"/>
</dbReference>
<dbReference type="InterPro" id="IPR045851">
    <property type="entry name" value="AMP-bd_C_sf"/>
</dbReference>
<dbReference type="SUPFAM" id="SSF56801">
    <property type="entry name" value="Acetyl-CoA synthetase-like"/>
    <property type="match status" value="2"/>
</dbReference>
<protein>
    <submittedName>
        <fullName evidence="4">LLM class flavin-dependent oxidoreductase</fullName>
    </submittedName>
</protein>
<dbReference type="SMART" id="SM00823">
    <property type="entry name" value="PKS_PP"/>
    <property type="match status" value="1"/>
</dbReference>
<dbReference type="GO" id="GO:0005829">
    <property type="term" value="C:cytosol"/>
    <property type="evidence" value="ECO:0007669"/>
    <property type="project" value="TreeGrafter"/>
</dbReference>
<dbReference type="InterPro" id="IPR036661">
    <property type="entry name" value="Luciferase-like_sf"/>
</dbReference>
<dbReference type="InterPro" id="IPR023213">
    <property type="entry name" value="CAT-like_dom_sf"/>
</dbReference>
<dbReference type="NCBIfam" id="TIGR04020">
    <property type="entry name" value="seco_metab_LLM"/>
    <property type="match status" value="1"/>
</dbReference>
<dbReference type="SUPFAM" id="SSF53474">
    <property type="entry name" value="alpha/beta-Hydrolases"/>
    <property type="match status" value="1"/>
</dbReference>
<dbReference type="Proteomes" id="UP000518300">
    <property type="component" value="Unassembled WGS sequence"/>
</dbReference>
<dbReference type="CDD" id="cd19531">
    <property type="entry name" value="LCL_NRPS-like"/>
    <property type="match status" value="1"/>
</dbReference>
<dbReference type="InterPro" id="IPR020802">
    <property type="entry name" value="TesA-like"/>
</dbReference>
<dbReference type="InterPro" id="IPR009081">
    <property type="entry name" value="PP-bd_ACP"/>
</dbReference>
<dbReference type="Gene3D" id="2.30.38.10">
    <property type="entry name" value="Luciferase, Domain 3"/>
    <property type="match status" value="1"/>
</dbReference>
<dbReference type="Gene3D" id="3.40.50.980">
    <property type="match status" value="3"/>
</dbReference>
<dbReference type="SMART" id="SM00824">
    <property type="entry name" value="PKS_TE"/>
    <property type="match status" value="1"/>
</dbReference>
<dbReference type="InterPro" id="IPR036736">
    <property type="entry name" value="ACP-like_sf"/>
</dbReference>
<dbReference type="InterPro" id="IPR001242">
    <property type="entry name" value="Condensation_dom"/>
</dbReference>
<dbReference type="GO" id="GO:0009239">
    <property type="term" value="P:enterobactin biosynthetic process"/>
    <property type="evidence" value="ECO:0007669"/>
    <property type="project" value="TreeGrafter"/>
</dbReference>
<dbReference type="PROSITE" id="PS50075">
    <property type="entry name" value="CARRIER"/>
    <property type="match status" value="1"/>
</dbReference>
<name>A0A848LK85_9BACT</name>
<dbReference type="EMBL" id="JABBJJ010000124">
    <property type="protein sequence ID" value="NMO18116.1"/>
    <property type="molecule type" value="Genomic_DNA"/>
</dbReference>
<dbReference type="Pfam" id="PF00296">
    <property type="entry name" value="Bac_luciferase"/>
    <property type="match status" value="1"/>
</dbReference>
<dbReference type="GO" id="GO:0031177">
    <property type="term" value="F:phosphopantetheine binding"/>
    <property type="evidence" value="ECO:0007669"/>
    <property type="project" value="InterPro"/>
</dbReference>
<dbReference type="CDD" id="cd05930">
    <property type="entry name" value="A_NRPS"/>
    <property type="match status" value="1"/>
</dbReference>
<dbReference type="Pfam" id="PF00550">
    <property type="entry name" value="PP-binding"/>
    <property type="match status" value="1"/>
</dbReference>
<dbReference type="Gene3D" id="1.10.1200.10">
    <property type="entry name" value="ACP-like"/>
    <property type="match status" value="1"/>
</dbReference>
<gene>
    <name evidence="4" type="ORF">HG543_25125</name>
</gene>
<dbReference type="FunFam" id="3.30.300.30:FF:000010">
    <property type="entry name" value="Enterobactin synthetase component F"/>
    <property type="match status" value="1"/>
</dbReference>
<evidence type="ECO:0000259" key="3">
    <source>
        <dbReference type="PROSITE" id="PS50075"/>
    </source>
</evidence>
<dbReference type="Gene3D" id="3.30.559.30">
    <property type="entry name" value="Nonribosomal peptide synthetase, condensation domain"/>
    <property type="match status" value="1"/>
</dbReference>